<dbReference type="PANTHER" id="PTHR43544:SF7">
    <property type="entry name" value="NADB-LER2"/>
    <property type="match status" value="1"/>
</dbReference>
<dbReference type="GO" id="GO:0016491">
    <property type="term" value="F:oxidoreductase activity"/>
    <property type="evidence" value="ECO:0007669"/>
    <property type="project" value="UniProtKB-KW"/>
</dbReference>
<organism evidence="3 4">
    <name type="scientific">Larinioides sclopetarius</name>
    <dbReference type="NCBI Taxonomy" id="280406"/>
    <lineage>
        <taxon>Eukaryota</taxon>
        <taxon>Metazoa</taxon>
        <taxon>Ecdysozoa</taxon>
        <taxon>Arthropoda</taxon>
        <taxon>Chelicerata</taxon>
        <taxon>Arachnida</taxon>
        <taxon>Araneae</taxon>
        <taxon>Araneomorphae</taxon>
        <taxon>Entelegynae</taxon>
        <taxon>Araneoidea</taxon>
        <taxon>Araneidae</taxon>
        <taxon>Larinioides</taxon>
    </lineage>
</organism>
<dbReference type="Proteomes" id="UP001497382">
    <property type="component" value="Unassembled WGS sequence"/>
</dbReference>
<evidence type="ECO:0000256" key="2">
    <source>
        <dbReference type="ARBA" id="ARBA00023002"/>
    </source>
</evidence>
<dbReference type="Pfam" id="PF00106">
    <property type="entry name" value="adh_short"/>
    <property type="match status" value="1"/>
</dbReference>
<dbReference type="GO" id="GO:0005737">
    <property type="term" value="C:cytoplasm"/>
    <property type="evidence" value="ECO:0007669"/>
    <property type="project" value="TreeGrafter"/>
</dbReference>
<feature type="non-terminal residue" evidence="3">
    <location>
        <position position="126"/>
    </location>
</feature>
<protein>
    <submittedName>
        <fullName evidence="3">Uncharacterized protein</fullName>
    </submittedName>
</protein>
<dbReference type="AlphaFoldDB" id="A0AAV2AY18"/>
<evidence type="ECO:0000256" key="1">
    <source>
        <dbReference type="ARBA" id="ARBA00022857"/>
    </source>
</evidence>
<accession>A0AAV2AY18</accession>
<keyword evidence="2" id="KW-0560">Oxidoreductase</keyword>
<evidence type="ECO:0000313" key="4">
    <source>
        <dbReference type="Proteomes" id="UP001497382"/>
    </source>
</evidence>
<name>A0AAV2AY18_9ARAC</name>
<comment type="caution">
    <text evidence="3">The sequence shown here is derived from an EMBL/GenBank/DDBJ whole genome shotgun (WGS) entry which is preliminary data.</text>
</comment>
<dbReference type="InterPro" id="IPR036291">
    <property type="entry name" value="NAD(P)-bd_dom_sf"/>
</dbReference>
<gene>
    <name evidence="3" type="ORF">LARSCL_LOCUS15632</name>
</gene>
<keyword evidence="4" id="KW-1185">Reference proteome</keyword>
<dbReference type="EMBL" id="CAXIEN010000239">
    <property type="protein sequence ID" value="CAL1288911.1"/>
    <property type="molecule type" value="Genomic_DNA"/>
</dbReference>
<sequence>MGPVMILKEMLPLLQRSAARKTSGMNVSRAAALNMSSIAGSIELTDEQPKHWLEIFCYRASKTALNMTMRVIALTVKDQGILIANIYPGYVKTSMRSEKAQLTTEESISAMLKTLSQLNESHHGTF</sequence>
<dbReference type="PRINTS" id="PR00081">
    <property type="entry name" value="GDHRDH"/>
</dbReference>
<evidence type="ECO:0000313" key="3">
    <source>
        <dbReference type="EMBL" id="CAL1288911.1"/>
    </source>
</evidence>
<reference evidence="3 4" key="1">
    <citation type="submission" date="2024-04" db="EMBL/GenBank/DDBJ databases">
        <authorList>
            <person name="Rising A."/>
            <person name="Reimegard J."/>
            <person name="Sonavane S."/>
            <person name="Akerstrom W."/>
            <person name="Nylinder S."/>
            <person name="Hedman E."/>
            <person name="Kallberg Y."/>
        </authorList>
    </citation>
    <scope>NUCLEOTIDE SEQUENCE [LARGE SCALE GENOMIC DNA]</scope>
</reference>
<dbReference type="SUPFAM" id="SSF51735">
    <property type="entry name" value="NAD(P)-binding Rossmann-fold domains"/>
    <property type="match status" value="1"/>
</dbReference>
<dbReference type="Gene3D" id="3.40.50.720">
    <property type="entry name" value="NAD(P)-binding Rossmann-like Domain"/>
    <property type="match status" value="1"/>
</dbReference>
<dbReference type="InterPro" id="IPR051468">
    <property type="entry name" value="Fungal_SecMetab_SDRs"/>
</dbReference>
<dbReference type="PANTHER" id="PTHR43544">
    <property type="entry name" value="SHORT-CHAIN DEHYDROGENASE/REDUCTASE"/>
    <property type="match status" value="1"/>
</dbReference>
<proteinExistence type="predicted"/>
<dbReference type="InterPro" id="IPR002347">
    <property type="entry name" value="SDR_fam"/>
</dbReference>
<keyword evidence="1" id="KW-0521">NADP</keyword>